<evidence type="ECO:0000259" key="5">
    <source>
        <dbReference type="PROSITE" id="PS50931"/>
    </source>
</evidence>
<dbReference type="Pfam" id="PF03466">
    <property type="entry name" value="LysR_substrate"/>
    <property type="match status" value="1"/>
</dbReference>
<dbReference type="SUPFAM" id="SSF46785">
    <property type="entry name" value="Winged helix' DNA-binding domain"/>
    <property type="match status" value="1"/>
</dbReference>
<dbReference type="Pfam" id="PF00126">
    <property type="entry name" value="HTH_1"/>
    <property type="match status" value="1"/>
</dbReference>
<dbReference type="SUPFAM" id="SSF53850">
    <property type="entry name" value="Periplasmic binding protein-like II"/>
    <property type="match status" value="1"/>
</dbReference>
<gene>
    <name evidence="6" type="ORF">E1263_27300</name>
</gene>
<protein>
    <submittedName>
        <fullName evidence="6">LysR family transcriptional regulator</fullName>
    </submittedName>
</protein>
<proteinExistence type="inferred from homology"/>
<dbReference type="PANTHER" id="PTHR30419:SF24">
    <property type="entry name" value="HTH-TYPE TRANSCRIPTIONAL REGULATOR CZCR"/>
    <property type="match status" value="1"/>
</dbReference>
<keyword evidence="7" id="KW-1185">Reference proteome</keyword>
<sequence>MPLTPPATLTERHGGVHRCRRRTSDDELFRGVDLWLNYQLDQFCSIIFRVRDGDGDLNLAQLRTFVCVVDEGSFTRAAAMLGVTQSGASHAVASLERELGLPLIHRGRAGGGLTAHGERMLPHAREALRRIDRIVEDAATVTGRHFGRLRLACVPHVCQLLAPLIAEFGRRYPDVEVVLLEGTDEEVTKWVDEEIADLAVSSTAEFERGIPLAEDRLVAVVNREHALAQATSLSLTDLADEPFILSDGGCESLIRRLYCTAGLPLHPKLRIRDMSTLLALVREQVGVTIIPELSFADPQGLTAIPVTPATHRYLSLITRHNTPIGPAKAFFELIEMYQGQRCPHEVAT</sequence>
<keyword evidence="3" id="KW-0238">DNA-binding</keyword>
<name>A0A4R4Z8Z2_9ACTN</name>
<evidence type="ECO:0000256" key="4">
    <source>
        <dbReference type="ARBA" id="ARBA00023163"/>
    </source>
</evidence>
<dbReference type="InterPro" id="IPR005119">
    <property type="entry name" value="LysR_subst-bd"/>
</dbReference>
<dbReference type="GO" id="GO:0003677">
    <property type="term" value="F:DNA binding"/>
    <property type="evidence" value="ECO:0007669"/>
    <property type="project" value="UniProtKB-KW"/>
</dbReference>
<keyword evidence="2" id="KW-0805">Transcription regulation</keyword>
<dbReference type="GO" id="GO:0005829">
    <property type="term" value="C:cytosol"/>
    <property type="evidence" value="ECO:0007669"/>
    <property type="project" value="TreeGrafter"/>
</dbReference>
<keyword evidence="4" id="KW-0804">Transcription</keyword>
<evidence type="ECO:0000313" key="7">
    <source>
        <dbReference type="Proteomes" id="UP000295124"/>
    </source>
</evidence>
<dbReference type="OrthoDB" id="3181812at2"/>
<dbReference type="FunFam" id="1.10.10.10:FF:000001">
    <property type="entry name" value="LysR family transcriptional regulator"/>
    <property type="match status" value="1"/>
</dbReference>
<feature type="domain" description="HTH lysR-type" evidence="5">
    <location>
        <begin position="57"/>
        <end position="114"/>
    </location>
</feature>
<dbReference type="GO" id="GO:0003700">
    <property type="term" value="F:DNA-binding transcription factor activity"/>
    <property type="evidence" value="ECO:0007669"/>
    <property type="project" value="InterPro"/>
</dbReference>
<comment type="similarity">
    <text evidence="1">Belongs to the LysR transcriptional regulatory family.</text>
</comment>
<comment type="caution">
    <text evidence="6">The sequence shown here is derived from an EMBL/GenBank/DDBJ whole genome shotgun (WGS) entry which is preliminary data.</text>
</comment>
<reference evidence="6 7" key="1">
    <citation type="submission" date="2019-03" db="EMBL/GenBank/DDBJ databases">
        <title>Draft genome sequences of novel Actinobacteria.</title>
        <authorList>
            <person name="Sahin N."/>
            <person name="Ay H."/>
            <person name="Saygin H."/>
        </authorList>
    </citation>
    <scope>NUCLEOTIDE SEQUENCE [LARGE SCALE GENOMIC DNA]</scope>
    <source>
        <strain evidence="6 7">JCM 13523</strain>
    </source>
</reference>
<evidence type="ECO:0000256" key="1">
    <source>
        <dbReference type="ARBA" id="ARBA00009437"/>
    </source>
</evidence>
<dbReference type="Gene3D" id="1.10.10.10">
    <property type="entry name" value="Winged helix-like DNA-binding domain superfamily/Winged helix DNA-binding domain"/>
    <property type="match status" value="1"/>
</dbReference>
<dbReference type="Proteomes" id="UP000295124">
    <property type="component" value="Unassembled WGS sequence"/>
</dbReference>
<dbReference type="EMBL" id="SMKX01000095">
    <property type="protein sequence ID" value="TDD54170.1"/>
    <property type="molecule type" value="Genomic_DNA"/>
</dbReference>
<dbReference type="PRINTS" id="PR00039">
    <property type="entry name" value="HTHLYSR"/>
</dbReference>
<dbReference type="InterPro" id="IPR036388">
    <property type="entry name" value="WH-like_DNA-bd_sf"/>
</dbReference>
<dbReference type="PANTHER" id="PTHR30419">
    <property type="entry name" value="HTH-TYPE TRANSCRIPTIONAL REGULATOR YBHD"/>
    <property type="match status" value="1"/>
</dbReference>
<dbReference type="InterPro" id="IPR036390">
    <property type="entry name" value="WH_DNA-bd_sf"/>
</dbReference>
<evidence type="ECO:0000256" key="3">
    <source>
        <dbReference type="ARBA" id="ARBA00023125"/>
    </source>
</evidence>
<evidence type="ECO:0000313" key="6">
    <source>
        <dbReference type="EMBL" id="TDD54170.1"/>
    </source>
</evidence>
<evidence type="ECO:0000256" key="2">
    <source>
        <dbReference type="ARBA" id="ARBA00023015"/>
    </source>
</evidence>
<dbReference type="PROSITE" id="PS50931">
    <property type="entry name" value="HTH_LYSR"/>
    <property type="match status" value="1"/>
</dbReference>
<dbReference type="InterPro" id="IPR050950">
    <property type="entry name" value="HTH-type_LysR_regulators"/>
</dbReference>
<organism evidence="6 7">
    <name type="scientific">Kribbella antibiotica</name>
    <dbReference type="NCBI Taxonomy" id="190195"/>
    <lineage>
        <taxon>Bacteria</taxon>
        <taxon>Bacillati</taxon>
        <taxon>Actinomycetota</taxon>
        <taxon>Actinomycetes</taxon>
        <taxon>Propionibacteriales</taxon>
        <taxon>Kribbellaceae</taxon>
        <taxon>Kribbella</taxon>
    </lineage>
</organism>
<dbReference type="InterPro" id="IPR000847">
    <property type="entry name" value="LysR_HTH_N"/>
</dbReference>
<dbReference type="AlphaFoldDB" id="A0A4R4Z8Z2"/>
<accession>A0A4R4Z8Z2</accession>
<dbReference type="Gene3D" id="3.40.190.290">
    <property type="match status" value="1"/>
</dbReference>